<sequence>STMLSLSIIERDAHKQIVMLPLSIKQIYRVNVIISY</sequence>
<gene>
    <name evidence="1" type="ORF">EZS27_041205</name>
</gene>
<evidence type="ECO:0000313" key="1">
    <source>
        <dbReference type="EMBL" id="KAA6307129.1"/>
    </source>
</evidence>
<reference evidence="1" key="1">
    <citation type="submission" date="2019-03" db="EMBL/GenBank/DDBJ databases">
        <title>Single cell metagenomics reveals metabolic interactions within the superorganism composed of flagellate Streblomastix strix and complex community of Bacteroidetes bacteria on its surface.</title>
        <authorList>
            <person name="Treitli S.C."/>
            <person name="Kolisko M."/>
            <person name="Husnik F."/>
            <person name="Keeling P."/>
            <person name="Hampl V."/>
        </authorList>
    </citation>
    <scope>NUCLEOTIDE SEQUENCE</scope>
    <source>
        <strain evidence="1">STM</strain>
    </source>
</reference>
<name>A0A5J4PF45_9ZZZZ</name>
<accession>A0A5J4PF45</accession>
<dbReference type="AlphaFoldDB" id="A0A5J4PF45"/>
<comment type="caution">
    <text evidence="1">The sequence shown here is derived from an EMBL/GenBank/DDBJ whole genome shotgun (WGS) entry which is preliminary data.</text>
</comment>
<organism evidence="1">
    <name type="scientific">termite gut metagenome</name>
    <dbReference type="NCBI Taxonomy" id="433724"/>
    <lineage>
        <taxon>unclassified sequences</taxon>
        <taxon>metagenomes</taxon>
        <taxon>organismal metagenomes</taxon>
    </lineage>
</organism>
<protein>
    <submittedName>
        <fullName evidence="1">Uncharacterized protein</fullName>
    </submittedName>
</protein>
<proteinExistence type="predicted"/>
<dbReference type="EMBL" id="SNRY01009393">
    <property type="protein sequence ID" value="KAA6307129.1"/>
    <property type="molecule type" value="Genomic_DNA"/>
</dbReference>
<feature type="non-terminal residue" evidence="1">
    <location>
        <position position="1"/>
    </location>
</feature>